<accession>A0A2N9ISU2</accession>
<sequence>MVSEHSAPTLTEQSPPFMEQSPSTFTKQNAPTHTKMPSGSCIPIMDDSNPCQLHNGDNLGILLVIQPLNGDNYQTWSRSMLIALTAKNKEGFVNGSIEPLNPSSASYGSWKRCDTMVLSWILNSLSKEISASVIYLDTSIEVWKDLNEKFSQSSGPRVYQLQKAIASLNQDYVRGQILLMDPLPTINKVFSLVSQEESQRELNSGSTACGINSSATALAVTNFKPNNGGKNYGRKERPLCSHCGITRHTMEKCYRLHRYLLGYKPRARPVANQVMVASSSTNDNGIGNLASLPLSPDQYQQLLTFLSSQQSPNETPHQAATILSQSSNFLGATNHMVCSLTLFTEITSSLSTTVELPNGESALDLVRWKMIGMGRERRGLYFLESPYSAISFPIPNNKYVLTVKQPTSGTKSSSLDLWHYRLVTASTHIFDPPTDHTDTYPLVPSRKSTKLHKPPSYLHDYHCHLSTSTPYDLSSHLDKAVSSNQSAVKSQEWRDAMTAKLAALESNHTWKYALDIINDSELLGSKPSKFPMEQNCKLSTSKGFWKFLALPGQNMAWYGHGRPRHCRVTHWHAFAFPWHCLGMAVVANATPFAVFSMEALGMAIATYAIALAAHGMPWLGSPWLALRPSARGMPWLGSPWHAMALPWQPVACLALALPRQPVAMPWHGLGSPWHALAWPRQPVACHGIAMAARGLPCLGIACGKLGMPWLHGAPAKGQKACAANAMPWLPRQATAKAGAAHAKACAAKATTAKACAHAKACAAKACHGQGMGCPCQGMCCQGMPRPTAKACAAKAMPWLPRLATAKAWAAHAKACAAKAMPWLRRLATAKAWAAHAKALPRHATASMCCHGCQGLPRPRHGLPINLAANYGPRLATAKSLHARHVLPRLCHGCQGLPRPRHGLPRPRHVLPRQCHGGQGLPRPRHGLPMPRHVLPRQCHGCQGLPRPRHGLPMPRHVLPRQCHGCQGIPRPRHGLPMPRHGCQGNAMAAKACHGQGMGCPCQGMCCQGNAMAAKAWAAKAKACAAKAMPWLPRLVPIAGIALAKRHYHAMAMAGQVQAGMQRALRGLIEKACHGMGCQGQGMWACHGQGMCCHGNAKVGKAWAGKAKALIVLLAPRTSLRA</sequence>
<feature type="region of interest" description="Disordered" evidence="1">
    <location>
        <begin position="1"/>
        <end position="34"/>
    </location>
</feature>
<dbReference type="InterPro" id="IPR029472">
    <property type="entry name" value="Copia-like_N"/>
</dbReference>
<organism evidence="3">
    <name type="scientific">Fagus sylvatica</name>
    <name type="common">Beechnut</name>
    <dbReference type="NCBI Taxonomy" id="28930"/>
    <lineage>
        <taxon>Eukaryota</taxon>
        <taxon>Viridiplantae</taxon>
        <taxon>Streptophyta</taxon>
        <taxon>Embryophyta</taxon>
        <taxon>Tracheophyta</taxon>
        <taxon>Spermatophyta</taxon>
        <taxon>Magnoliopsida</taxon>
        <taxon>eudicotyledons</taxon>
        <taxon>Gunneridae</taxon>
        <taxon>Pentapetalae</taxon>
        <taxon>rosids</taxon>
        <taxon>fabids</taxon>
        <taxon>Fagales</taxon>
        <taxon>Fagaceae</taxon>
        <taxon>Fagus</taxon>
    </lineage>
</organism>
<dbReference type="PANTHER" id="PTHR37610:SF97">
    <property type="entry name" value="RETROTRANSPOSON GAG DOMAIN-CONTAINING PROTEIN"/>
    <property type="match status" value="1"/>
</dbReference>
<dbReference type="EMBL" id="OIVN01006236">
    <property type="protein sequence ID" value="SPD28527.1"/>
    <property type="molecule type" value="Genomic_DNA"/>
</dbReference>
<dbReference type="PANTHER" id="PTHR37610">
    <property type="entry name" value="CCHC-TYPE DOMAIN-CONTAINING PROTEIN"/>
    <property type="match status" value="1"/>
</dbReference>
<evidence type="ECO:0000256" key="1">
    <source>
        <dbReference type="SAM" id="MobiDB-lite"/>
    </source>
</evidence>
<reference evidence="3" key="1">
    <citation type="submission" date="2018-02" db="EMBL/GenBank/DDBJ databases">
        <authorList>
            <person name="Cohen D.B."/>
            <person name="Kent A.D."/>
        </authorList>
    </citation>
    <scope>NUCLEOTIDE SEQUENCE</scope>
</reference>
<protein>
    <recommendedName>
        <fullName evidence="2">Retrotransposon Copia-like N-terminal domain-containing protein</fullName>
    </recommendedName>
</protein>
<dbReference type="AlphaFoldDB" id="A0A2N9ISU2"/>
<evidence type="ECO:0000313" key="3">
    <source>
        <dbReference type="EMBL" id="SPD28527.1"/>
    </source>
</evidence>
<proteinExistence type="predicted"/>
<feature type="domain" description="Retrotransposon Copia-like N-terminal" evidence="2">
    <location>
        <begin position="54"/>
        <end position="98"/>
    </location>
</feature>
<gene>
    <name evidence="3" type="ORF">FSB_LOCUS56409</name>
</gene>
<name>A0A2N9ISU2_FAGSY</name>
<evidence type="ECO:0000259" key="2">
    <source>
        <dbReference type="Pfam" id="PF14244"/>
    </source>
</evidence>
<dbReference type="Pfam" id="PF14244">
    <property type="entry name" value="Retrotran_gag_3"/>
    <property type="match status" value="1"/>
</dbReference>